<dbReference type="GO" id="GO:0046872">
    <property type="term" value="F:metal ion binding"/>
    <property type="evidence" value="ECO:0007669"/>
    <property type="project" value="UniProtKB-KW"/>
</dbReference>
<dbReference type="PROSITE" id="PS51669">
    <property type="entry name" value="4FE4S_MOW_BIS_MGD"/>
    <property type="match status" value="1"/>
</dbReference>
<dbReference type="SUPFAM" id="SSF53706">
    <property type="entry name" value="Formate dehydrogenase/DMSO reductase, domains 1-3"/>
    <property type="match status" value="1"/>
</dbReference>
<gene>
    <name evidence="6" type="ORF">H9872_03325</name>
</gene>
<keyword evidence="1" id="KW-0004">4Fe-4S</keyword>
<dbReference type="InterPro" id="IPR006963">
    <property type="entry name" value="Mopterin_OxRdtase_4Fe-4S_dom"/>
</dbReference>
<reference evidence="6" key="2">
    <citation type="submission" date="2021-04" db="EMBL/GenBank/DDBJ databases">
        <authorList>
            <person name="Gilroy R."/>
        </authorList>
    </citation>
    <scope>NUCLEOTIDE SEQUENCE</scope>
    <source>
        <strain evidence="6">B5-657</strain>
    </source>
</reference>
<dbReference type="GO" id="GO:0016491">
    <property type="term" value="F:oxidoreductase activity"/>
    <property type="evidence" value="ECO:0007669"/>
    <property type="project" value="InterPro"/>
</dbReference>
<name>A0A9E2NKI8_9FIRM</name>
<dbReference type="InterPro" id="IPR050123">
    <property type="entry name" value="Prok_molybdopt-oxidoreductase"/>
</dbReference>
<feature type="non-terminal residue" evidence="6">
    <location>
        <position position="336"/>
    </location>
</feature>
<dbReference type="Pfam" id="PF04879">
    <property type="entry name" value="Molybdop_Fe4S4"/>
    <property type="match status" value="1"/>
</dbReference>
<protein>
    <submittedName>
        <fullName evidence="6">Molybdopterin-dependent oxidoreductase</fullName>
    </submittedName>
</protein>
<dbReference type="Pfam" id="PF00384">
    <property type="entry name" value="Molybdopterin"/>
    <property type="match status" value="1"/>
</dbReference>
<accession>A0A9E2NKI8</accession>
<evidence type="ECO:0000256" key="1">
    <source>
        <dbReference type="ARBA" id="ARBA00022485"/>
    </source>
</evidence>
<feature type="domain" description="4Fe-4S Mo/W bis-MGD-type" evidence="5">
    <location>
        <begin position="1"/>
        <end position="57"/>
    </location>
</feature>
<evidence type="ECO:0000259" key="5">
    <source>
        <dbReference type="PROSITE" id="PS51669"/>
    </source>
</evidence>
<dbReference type="GO" id="GO:0051539">
    <property type="term" value="F:4 iron, 4 sulfur cluster binding"/>
    <property type="evidence" value="ECO:0007669"/>
    <property type="project" value="UniProtKB-KW"/>
</dbReference>
<dbReference type="InterPro" id="IPR006656">
    <property type="entry name" value="Mopterin_OxRdtase"/>
</dbReference>
<organism evidence="6 7">
    <name type="scientific">Candidatus Cellulosilyticum pullistercoris</name>
    <dbReference type="NCBI Taxonomy" id="2838521"/>
    <lineage>
        <taxon>Bacteria</taxon>
        <taxon>Bacillati</taxon>
        <taxon>Bacillota</taxon>
        <taxon>Clostridia</taxon>
        <taxon>Lachnospirales</taxon>
        <taxon>Cellulosilyticaceae</taxon>
        <taxon>Cellulosilyticum</taxon>
    </lineage>
</organism>
<keyword evidence="2" id="KW-0479">Metal-binding</keyword>
<dbReference type="PANTHER" id="PTHR43105:SF10">
    <property type="entry name" value="NADH-QUINONE OXIDOREDUCTASE SUBUNIT G"/>
    <property type="match status" value="1"/>
</dbReference>
<dbReference type="Gene3D" id="3.40.50.740">
    <property type="match status" value="1"/>
</dbReference>
<dbReference type="EMBL" id="JAHLFQ010000064">
    <property type="protein sequence ID" value="MBU3803776.1"/>
    <property type="molecule type" value="Genomic_DNA"/>
</dbReference>
<dbReference type="SMART" id="SM00926">
    <property type="entry name" value="Molybdop_Fe4S4"/>
    <property type="match status" value="1"/>
</dbReference>
<keyword evidence="3" id="KW-0408">Iron</keyword>
<dbReference type="Proteomes" id="UP000824229">
    <property type="component" value="Unassembled WGS sequence"/>
</dbReference>
<evidence type="ECO:0000256" key="2">
    <source>
        <dbReference type="ARBA" id="ARBA00022723"/>
    </source>
</evidence>
<evidence type="ECO:0000256" key="4">
    <source>
        <dbReference type="ARBA" id="ARBA00023014"/>
    </source>
</evidence>
<dbReference type="GO" id="GO:0016020">
    <property type="term" value="C:membrane"/>
    <property type="evidence" value="ECO:0007669"/>
    <property type="project" value="TreeGrafter"/>
</dbReference>
<evidence type="ECO:0000313" key="6">
    <source>
        <dbReference type="EMBL" id="MBU3803776.1"/>
    </source>
</evidence>
<reference evidence="6" key="1">
    <citation type="journal article" date="2021" name="PeerJ">
        <title>Extensive microbial diversity within the chicken gut microbiome revealed by metagenomics and culture.</title>
        <authorList>
            <person name="Gilroy R."/>
            <person name="Ravi A."/>
            <person name="Getino M."/>
            <person name="Pursley I."/>
            <person name="Horton D.L."/>
            <person name="Alikhan N.F."/>
            <person name="Baker D."/>
            <person name="Gharbi K."/>
            <person name="Hall N."/>
            <person name="Watson M."/>
            <person name="Adriaenssens E.M."/>
            <person name="Foster-Nyarko E."/>
            <person name="Jarju S."/>
            <person name="Secka A."/>
            <person name="Antonio M."/>
            <person name="Oren A."/>
            <person name="Chaudhuri R.R."/>
            <person name="La Ragione R."/>
            <person name="Hildebrand F."/>
            <person name="Pallen M.J."/>
        </authorList>
    </citation>
    <scope>NUCLEOTIDE SEQUENCE</scope>
    <source>
        <strain evidence="6">B5-657</strain>
    </source>
</reference>
<keyword evidence="4" id="KW-0411">Iron-sulfur</keyword>
<proteinExistence type="predicted"/>
<sequence>MEIKQSTCNYCSIACNMDFHVEDNHIERVTPTKDYPVNHGFCCVKGLNLDKQNTLFKNPKTPLMKDEQGKWQSISWDEAFKAFATRIKGIQEKYGKKSVAFLSTGQLLTEEMALLGHIGRDYLGIDGDGNTRLCMATAVVAYKQSFGFDAPPYTMNDLELSDTIILVGSNPVVSHPILWGRIRKNKNYKLVVIDPRKSETAAHADLWLSIRPKTDLTFLYTLANVLIEKGWIDEAFIEKYTEHFDEFKEHVKKYTLAEVEFKTGLSAGKVLELAELIHKGKRVSFWWTMGVNQSYEAVRTAQAIINLALMTGNIGRPGTGANSITGQCNAMGSRLF</sequence>
<dbReference type="AlphaFoldDB" id="A0A9E2NKI8"/>
<dbReference type="Gene3D" id="3.40.228.10">
    <property type="entry name" value="Dimethylsulfoxide Reductase, domain 2"/>
    <property type="match status" value="1"/>
</dbReference>
<evidence type="ECO:0000313" key="7">
    <source>
        <dbReference type="Proteomes" id="UP000824229"/>
    </source>
</evidence>
<dbReference type="PANTHER" id="PTHR43105">
    <property type="entry name" value="RESPIRATORY NITRATE REDUCTASE"/>
    <property type="match status" value="1"/>
</dbReference>
<evidence type="ECO:0000256" key="3">
    <source>
        <dbReference type="ARBA" id="ARBA00023004"/>
    </source>
</evidence>
<comment type="caution">
    <text evidence="6">The sequence shown here is derived from an EMBL/GenBank/DDBJ whole genome shotgun (WGS) entry which is preliminary data.</text>
</comment>
<dbReference type="Gene3D" id="2.20.25.90">
    <property type="entry name" value="ADC-like domains"/>
    <property type="match status" value="1"/>
</dbReference>